<organism evidence="1 2">
    <name type="scientific">Labrys miyagiensis</name>
    <dbReference type="NCBI Taxonomy" id="346912"/>
    <lineage>
        <taxon>Bacteria</taxon>
        <taxon>Pseudomonadati</taxon>
        <taxon>Pseudomonadota</taxon>
        <taxon>Alphaproteobacteria</taxon>
        <taxon>Hyphomicrobiales</taxon>
        <taxon>Xanthobacteraceae</taxon>
        <taxon>Labrys</taxon>
    </lineage>
</organism>
<name>A0ABQ6CKQ4_9HYPH</name>
<comment type="caution">
    <text evidence="1">The sequence shown here is derived from an EMBL/GenBank/DDBJ whole genome shotgun (WGS) entry which is preliminary data.</text>
</comment>
<keyword evidence="2" id="KW-1185">Reference proteome</keyword>
<evidence type="ECO:0000313" key="1">
    <source>
        <dbReference type="EMBL" id="GLS20329.1"/>
    </source>
</evidence>
<gene>
    <name evidence="1" type="ORF">GCM10007874_33460</name>
</gene>
<accession>A0ABQ6CKQ4</accession>
<reference evidence="2" key="1">
    <citation type="journal article" date="2019" name="Int. J. Syst. Evol. Microbiol.">
        <title>The Global Catalogue of Microorganisms (GCM) 10K type strain sequencing project: providing services to taxonomists for standard genome sequencing and annotation.</title>
        <authorList>
            <consortium name="The Broad Institute Genomics Platform"/>
            <consortium name="The Broad Institute Genome Sequencing Center for Infectious Disease"/>
            <person name="Wu L."/>
            <person name="Ma J."/>
        </authorList>
    </citation>
    <scope>NUCLEOTIDE SEQUENCE [LARGE SCALE GENOMIC DNA]</scope>
    <source>
        <strain evidence="2">NBRC 101365</strain>
    </source>
</reference>
<dbReference type="Proteomes" id="UP001156882">
    <property type="component" value="Unassembled WGS sequence"/>
</dbReference>
<sequence>MAQAGIVPANGGVAGYAGHPQALRHFAELWQEKLKDEREPDNQRLARSEPRRDFLTSKPYIDQFDRTALPLQDGRQVAHPEIALILIANERNLGAGLNRCGNNGGVFEDLAPLAVIHGS</sequence>
<protein>
    <submittedName>
        <fullName evidence="1">Uncharacterized protein</fullName>
    </submittedName>
</protein>
<proteinExistence type="predicted"/>
<evidence type="ECO:0000313" key="2">
    <source>
        <dbReference type="Proteomes" id="UP001156882"/>
    </source>
</evidence>
<dbReference type="EMBL" id="BSPC01000028">
    <property type="protein sequence ID" value="GLS20329.1"/>
    <property type="molecule type" value="Genomic_DNA"/>
</dbReference>